<protein>
    <submittedName>
        <fullName evidence="8">Outer membrane protein tolC</fullName>
    </submittedName>
</protein>
<dbReference type="HOGENOM" id="CLU_047713_0_0_12"/>
<organism evidence="8 9">
    <name type="scientific">Borrelia coriaceae ATCC 43381</name>
    <dbReference type="NCBI Taxonomy" id="1408429"/>
    <lineage>
        <taxon>Bacteria</taxon>
        <taxon>Pseudomonadati</taxon>
        <taxon>Spirochaetota</taxon>
        <taxon>Spirochaetia</taxon>
        <taxon>Spirochaetales</taxon>
        <taxon>Borreliaceae</taxon>
        <taxon>Borrelia</taxon>
    </lineage>
</organism>
<keyword evidence="7" id="KW-0998">Cell outer membrane</keyword>
<evidence type="ECO:0000256" key="7">
    <source>
        <dbReference type="ARBA" id="ARBA00023237"/>
    </source>
</evidence>
<dbReference type="GO" id="GO:0015288">
    <property type="term" value="F:porin activity"/>
    <property type="evidence" value="ECO:0007669"/>
    <property type="project" value="TreeGrafter"/>
</dbReference>
<accession>W5SUD8</accession>
<evidence type="ECO:0000256" key="1">
    <source>
        <dbReference type="ARBA" id="ARBA00004442"/>
    </source>
</evidence>
<comment type="similarity">
    <text evidence="2">Belongs to the outer membrane factor (OMF) (TC 1.B.17) family.</text>
</comment>
<evidence type="ECO:0000313" key="9">
    <source>
        <dbReference type="Proteomes" id="UP000019330"/>
    </source>
</evidence>
<dbReference type="eggNOG" id="COG1538">
    <property type="taxonomic scope" value="Bacteria"/>
</dbReference>
<dbReference type="Pfam" id="PF02321">
    <property type="entry name" value="OEP"/>
    <property type="match status" value="1"/>
</dbReference>
<reference evidence="8" key="1">
    <citation type="submission" date="2013-04" db="EMBL/GenBank/DDBJ databases">
        <title>Comparative Genomics of Relapsing Fever Spirochetes.</title>
        <authorList>
            <person name="Schwan T.G."/>
            <person name="Raffel S.J."/>
            <person name="Porcella S.F."/>
            <person name="Martens C.A."/>
            <person name="Bruno D.P."/>
            <person name="Ricklefs S.M."/>
            <person name="Barbian K.B."/>
        </authorList>
    </citation>
    <scope>NUCLEOTIDE SEQUENCE [LARGE SCALE GENOMIC DNA]</scope>
    <source>
        <strain evidence="8">Co53</strain>
    </source>
</reference>
<dbReference type="InterPro" id="IPR003423">
    <property type="entry name" value="OMP_efflux"/>
</dbReference>
<dbReference type="PATRIC" id="fig|1313292.3.peg.141"/>
<dbReference type="GO" id="GO:0009279">
    <property type="term" value="C:cell outer membrane"/>
    <property type="evidence" value="ECO:0007669"/>
    <property type="project" value="UniProtKB-SubCell"/>
</dbReference>
<dbReference type="GO" id="GO:0015562">
    <property type="term" value="F:efflux transmembrane transporter activity"/>
    <property type="evidence" value="ECO:0007669"/>
    <property type="project" value="InterPro"/>
</dbReference>
<keyword evidence="3" id="KW-0813">Transport</keyword>
<evidence type="ECO:0000313" key="8">
    <source>
        <dbReference type="EMBL" id="AHH10298.1"/>
    </source>
</evidence>
<dbReference type="GO" id="GO:1990281">
    <property type="term" value="C:efflux pump complex"/>
    <property type="evidence" value="ECO:0007669"/>
    <property type="project" value="TreeGrafter"/>
</dbReference>
<proteinExistence type="inferred from homology"/>
<dbReference type="EMBL" id="CP005745">
    <property type="protein sequence ID" value="AHH10298.1"/>
    <property type="molecule type" value="Genomic_DNA"/>
</dbReference>
<evidence type="ECO:0000256" key="3">
    <source>
        <dbReference type="ARBA" id="ARBA00022448"/>
    </source>
</evidence>
<dbReference type="InterPro" id="IPR051906">
    <property type="entry name" value="TolC-like"/>
</dbReference>
<sequence length="417" mass="47651">MIFILSFPSYAEVITISAKDAVRMALENSLDSKNAEYKEKIKKLYKDNSWNVLMPDLGFTSNLSRQNHFMPSLESRGYWNLDFGVSASLLVSPSIAHKLRLAVLNYEDAIIDREKAIKLIKLNVLKMYNELLALKSISEVLKSQFQNSKLKFEQVKIAYHNGIVSEIDYLDAKLKHSNFQRSLDEQIIQFEGTKERFKLLLGLGVLQDFETVGELSDESLDISLFDKVIDINEHVEVKELNNLTKIMKTTLDSLWLDAFLPRLSVSFSYNPGSISFSDGFGGSLNQGLQFSLGLTYGLTEILPFSKSFVGIWEQDYQLKSLKNQVESKIREFKSDIIQKRKGVRLHKSILDNSKINVEISKKNYQVAFDAFNAGTIDLVKLNDIEASYKQNDLQFIRDKLNYANAILEYKSLINDLD</sequence>
<evidence type="ECO:0000256" key="5">
    <source>
        <dbReference type="ARBA" id="ARBA00022692"/>
    </source>
</evidence>
<dbReference type="SUPFAM" id="SSF56954">
    <property type="entry name" value="Outer membrane efflux proteins (OEP)"/>
    <property type="match status" value="1"/>
</dbReference>
<evidence type="ECO:0000256" key="4">
    <source>
        <dbReference type="ARBA" id="ARBA00022452"/>
    </source>
</evidence>
<comment type="subcellular location">
    <subcellularLocation>
        <location evidence="1">Cell outer membrane</location>
    </subcellularLocation>
</comment>
<dbReference type="PANTHER" id="PTHR30026:SF20">
    <property type="entry name" value="OUTER MEMBRANE PROTEIN TOLC"/>
    <property type="match status" value="1"/>
</dbReference>
<gene>
    <name evidence="8" type="ORF">BCO_0100900</name>
</gene>
<evidence type="ECO:0000256" key="2">
    <source>
        <dbReference type="ARBA" id="ARBA00007613"/>
    </source>
</evidence>
<evidence type="ECO:0000256" key="6">
    <source>
        <dbReference type="ARBA" id="ARBA00023136"/>
    </source>
</evidence>
<dbReference type="PANTHER" id="PTHR30026">
    <property type="entry name" value="OUTER MEMBRANE PROTEIN TOLC"/>
    <property type="match status" value="1"/>
</dbReference>
<dbReference type="Gene3D" id="1.20.1600.10">
    <property type="entry name" value="Outer membrane efflux proteins (OEP)"/>
    <property type="match status" value="1"/>
</dbReference>
<keyword evidence="6" id="KW-0472">Membrane</keyword>
<dbReference type="AlphaFoldDB" id="W5SUD8"/>
<dbReference type="Proteomes" id="UP000019330">
    <property type="component" value="Chromosome"/>
</dbReference>
<dbReference type="STRING" id="1313292.BCO_0100900"/>
<keyword evidence="5" id="KW-0812">Transmembrane</keyword>
<keyword evidence="9" id="KW-1185">Reference proteome</keyword>
<keyword evidence="4" id="KW-1134">Transmembrane beta strand</keyword>
<name>W5SUD8_9SPIR</name>